<dbReference type="Proteomes" id="UP001567538">
    <property type="component" value="Unassembled WGS sequence"/>
</dbReference>
<dbReference type="Pfam" id="PF00226">
    <property type="entry name" value="DnaJ"/>
    <property type="match status" value="1"/>
</dbReference>
<dbReference type="InterPro" id="IPR036869">
    <property type="entry name" value="J_dom_sf"/>
</dbReference>
<protein>
    <recommendedName>
        <fullName evidence="2">J domain-containing protein</fullName>
    </recommendedName>
</protein>
<dbReference type="PROSITE" id="PS50076">
    <property type="entry name" value="DNAJ_2"/>
    <property type="match status" value="1"/>
</dbReference>
<dbReference type="PRINTS" id="PR00625">
    <property type="entry name" value="JDOMAIN"/>
</dbReference>
<dbReference type="SUPFAM" id="SSF46565">
    <property type="entry name" value="Chaperone J-domain"/>
    <property type="match status" value="1"/>
</dbReference>
<reference evidence="4 5" key="1">
    <citation type="submission" date="2024-06" db="EMBL/GenBank/DDBJ databases">
        <title>A chromosome level genome sequence of Diviner's sage (Salvia divinorum).</title>
        <authorList>
            <person name="Ford S.A."/>
            <person name="Ro D.-K."/>
            <person name="Ness R.W."/>
            <person name="Phillips M.A."/>
        </authorList>
    </citation>
    <scope>NUCLEOTIDE SEQUENCE [LARGE SCALE GENOMIC DNA]</scope>
    <source>
        <strain evidence="4">SAF-2024a</strain>
        <tissue evidence="4">Leaf</tissue>
    </source>
</reference>
<accession>A0ABD1HJQ0</accession>
<evidence type="ECO:0000259" key="2">
    <source>
        <dbReference type="PROSITE" id="PS50076"/>
    </source>
</evidence>
<evidence type="ECO:0000313" key="4">
    <source>
        <dbReference type="EMBL" id="KAL1555266.1"/>
    </source>
</evidence>
<keyword evidence="5" id="KW-1185">Reference proteome</keyword>
<dbReference type="EMBL" id="JBEAFC010000013">
    <property type="protein sequence ID" value="KAL1533991.1"/>
    <property type="molecule type" value="Genomic_DNA"/>
</dbReference>
<sequence>MNQTGRIAAAINSQANPFHLRACLFHSTPLSERRRRTHWDPDSFVRGSSKKFNRHQRRLKKKTLLRDVHEFAENLFQSWDTDRDKHEQPGRRNSWFRPNFRDNESNGGRSRNRASQFRRRFEFCDDDDDGDKYHNMFRSMFGGNRSFYWSFTIDDDEPHFGRSSYYSGNYRTSSGRAYQFGDEYEEYYTSQEYERPVDGLRTDRLALGLSPSGPLNIDDVKSAYRACALKWHPDRHQGSSKVSAEEKFKVCSAAYQSLCDKLGLN</sequence>
<dbReference type="CDD" id="cd06257">
    <property type="entry name" value="DnaJ"/>
    <property type="match status" value="1"/>
</dbReference>
<dbReference type="PANTHER" id="PTHR45376">
    <property type="entry name" value="CHAPERONE DNAJ-DOMAIN SUPERFAMILY PROTEIN-RELATED"/>
    <property type="match status" value="1"/>
</dbReference>
<name>A0ABD1HJQ0_SALDI</name>
<proteinExistence type="predicted"/>
<dbReference type="AlphaFoldDB" id="A0ABD1HJQ0"/>
<evidence type="ECO:0000313" key="5">
    <source>
        <dbReference type="Proteomes" id="UP001567538"/>
    </source>
</evidence>
<evidence type="ECO:0000313" key="3">
    <source>
        <dbReference type="EMBL" id="KAL1533991.1"/>
    </source>
</evidence>
<organism evidence="4 5">
    <name type="scientific">Salvia divinorum</name>
    <name type="common">Maria pastora</name>
    <name type="synonym">Diviner's sage</name>
    <dbReference type="NCBI Taxonomy" id="28513"/>
    <lineage>
        <taxon>Eukaryota</taxon>
        <taxon>Viridiplantae</taxon>
        <taxon>Streptophyta</taxon>
        <taxon>Embryophyta</taxon>
        <taxon>Tracheophyta</taxon>
        <taxon>Spermatophyta</taxon>
        <taxon>Magnoliopsida</taxon>
        <taxon>eudicotyledons</taxon>
        <taxon>Gunneridae</taxon>
        <taxon>Pentapetalae</taxon>
        <taxon>asterids</taxon>
        <taxon>lamiids</taxon>
        <taxon>Lamiales</taxon>
        <taxon>Lamiaceae</taxon>
        <taxon>Nepetoideae</taxon>
        <taxon>Mentheae</taxon>
        <taxon>Salviinae</taxon>
        <taxon>Salvia</taxon>
        <taxon>Salvia subgen. Calosphace</taxon>
    </lineage>
</organism>
<dbReference type="EMBL" id="JBEAFC010000006">
    <property type="protein sequence ID" value="KAL1555266.1"/>
    <property type="molecule type" value="Genomic_DNA"/>
</dbReference>
<dbReference type="InterPro" id="IPR001623">
    <property type="entry name" value="DnaJ_domain"/>
</dbReference>
<gene>
    <name evidence="4" type="ORF">AAHA92_15730</name>
    <name evidence="3" type="ORF">AAHA92_31398</name>
</gene>
<evidence type="ECO:0000256" key="1">
    <source>
        <dbReference type="SAM" id="MobiDB-lite"/>
    </source>
</evidence>
<comment type="caution">
    <text evidence="4">The sequence shown here is derived from an EMBL/GenBank/DDBJ whole genome shotgun (WGS) entry which is preliminary data.</text>
</comment>
<feature type="domain" description="J" evidence="2">
    <location>
        <begin position="202"/>
        <end position="263"/>
    </location>
</feature>
<feature type="region of interest" description="Disordered" evidence="1">
    <location>
        <begin position="82"/>
        <end position="113"/>
    </location>
</feature>
<dbReference type="SMART" id="SM00271">
    <property type="entry name" value="DnaJ"/>
    <property type="match status" value="1"/>
</dbReference>
<dbReference type="Gene3D" id="1.10.287.110">
    <property type="entry name" value="DnaJ domain"/>
    <property type="match status" value="1"/>
</dbReference>
<dbReference type="PANTHER" id="PTHR45376:SF1">
    <property type="entry name" value="CHAPERONE DNAJ-DOMAIN SUPERFAMILY PROTEIN-RELATED"/>
    <property type="match status" value="1"/>
</dbReference>